<evidence type="ECO:0008006" key="4">
    <source>
        <dbReference type="Google" id="ProtNLM"/>
    </source>
</evidence>
<reference evidence="2" key="1">
    <citation type="submission" date="2018-04" db="EMBL/GenBank/DDBJ databases">
        <title>Genomes of the Obligate Erwinia dacicola and Facultative Enterobacter sp. OLF Endosymbionts of the Olive Fruit fly, Bactrocera oleae.</title>
        <authorList>
            <person name="Estes A.M."/>
            <person name="Hearn D.J."/>
            <person name="Agarwal S."/>
            <person name="Pierson E.A."/>
            <person name="Dunning-Hotopp J.C."/>
        </authorList>
    </citation>
    <scope>NUCLEOTIDE SEQUENCE [LARGE SCALE GENOMIC DNA]</scope>
    <source>
        <strain evidence="2">Oroville</strain>
    </source>
</reference>
<name>A0A328TQD6_9GAMM</name>
<dbReference type="AlphaFoldDB" id="A0A328TQD6"/>
<keyword evidence="3" id="KW-1185">Reference proteome</keyword>
<protein>
    <recommendedName>
        <fullName evidence="4">Phage virion morphogenesis protein</fullName>
    </recommendedName>
</protein>
<feature type="compositionally biased region" description="Low complexity" evidence="1">
    <location>
        <begin position="135"/>
        <end position="149"/>
    </location>
</feature>
<organism evidence="2 3">
    <name type="scientific">Candidatus Erwinia dacicola</name>
    <dbReference type="NCBI Taxonomy" id="252393"/>
    <lineage>
        <taxon>Bacteria</taxon>
        <taxon>Pseudomonadati</taxon>
        <taxon>Pseudomonadota</taxon>
        <taxon>Gammaproteobacteria</taxon>
        <taxon>Enterobacterales</taxon>
        <taxon>Erwiniaceae</taxon>
        <taxon>Erwinia</taxon>
    </lineage>
</organism>
<feature type="region of interest" description="Disordered" evidence="1">
    <location>
        <begin position="127"/>
        <end position="206"/>
    </location>
</feature>
<accession>A0A328TQD6</accession>
<evidence type="ECO:0000313" key="2">
    <source>
        <dbReference type="EMBL" id="RAP72829.1"/>
    </source>
</evidence>
<evidence type="ECO:0000256" key="1">
    <source>
        <dbReference type="SAM" id="MobiDB-lite"/>
    </source>
</evidence>
<comment type="caution">
    <text evidence="2">The sequence shown here is derived from an EMBL/GenBank/DDBJ whole genome shotgun (WGS) entry which is preliminary data.</text>
</comment>
<evidence type="ECO:0000313" key="3">
    <source>
        <dbReference type="Proteomes" id="UP000244334"/>
    </source>
</evidence>
<sequence>MIAGGELNKRQLAELKKALASMELPPKKRQRLLWRMAKYGVIAAAKRNVRNQETPDGEGWEGRKTKRKGKMLRNMPKLLHIREMPEIQAVRIYLQGGGYRNGETPVPAGTVGYSQQNGMRVRVSRVSQPGKAQEGKLATAAQGKKTAGAGLPGSQREALEKAHYPGNNQRNAIRTGGFAYPEVKRQGRKNELDYRSPFPRISGNGR</sequence>
<dbReference type="Proteomes" id="UP000244334">
    <property type="component" value="Unassembled WGS sequence"/>
</dbReference>
<gene>
    <name evidence="2" type="ORF">ACZ87_00345</name>
</gene>
<feature type="compositionally biased region" description="Basic and acidic residues" evidence="1">
    <location>
        <begin position="182"/>
        <end position="194"/>
    </location>
</feature>
<proteinExistence type="predicted"/>
<dbReference type="EMBL" id="LJAM02000011">
    <property type="protein sequence ID" value="RAP72829.1"/>
    <property type="molecule type" value="Genomic_DNA"/>
</dbReference>